<dbReference type="SUPFAM" id="SSF46565">
    <property type="entry name" value="Chaperone J-domain"/>
    <property type="match status" value="1"/>
</dbReference>
<gene>
    <name evidence="2" type="ORF">CHYS00102_LOCUS25511</name>
</gene>
<reference evidence="2" key="1">
    <citation type="submission" date="2021-01" db="EMBL/GenBank/DDBJ databases">
        <authorList>
            <person name="Corre E."/>
            <person name="Pelletier E."/>
            <person name="Niang G."/>
            <person name="Scheremetjew M."/>
            <person name="Finn R."/>
            <person name="Kale V."/>
            <person name="Holt S."/>
            <person name="Cochrane G."/>
            <person name="Meng A."/>
            <person name="Brown T."/>
            <person name="Cohen L."/>
        </authorList>
    </citation>
    <scope>NUCLEOTIDE SEQUENCE</scope>
    <source>
        <strain evidence="2">308</strain>
    </source>
</reference>
<dbReference type="CDD" id="cd06257">
    <property type="entry name" value="DnaJ"/>
    <property type="match status" value="1"/>
</dbReference>
<organism evidence="2">
    <name type="scientific">Corethron hystrix</name>
    <dbReference type="NCBI Taxonomy" id="216773"/>
    <lineage>
        <taxon>Eukaryota</taxon>
        <taxon>Sar</taxon>
        <taxon>Stramenopiles</taxon>
        <taxon>Ochrophyta</taxon>
        <taxon>Bacillariophyta</taxon>
        <taxon>Coscinodiscophyceae</taxon>
        <taxon>Corethrophycidae</taxon>
        <taxon>Corethrales</taxon>
        <taxon>Corethraceae</taxon>
        <taxon>Corethron</taxon>
    </lineage>
</organism>
<protein>
    <recommendedName>
        <fullName evidence="1">J domain-containing protein</fullName>
    </recommendedName>
</protein>
<dbReference type="PANTHER" id="PTHR24074">
    <property type="entry name" value="CO-CHAPERONE PROTEIN DJLA"/>
    <property type="match status" value="1"/>
</dbReference>
<dbReference type="SMART" id="SM00271">
    <property type="entry name" value="DnaJ"/>
    <property type="match status" value="1"/>
</dbReference>
<dbReference type="InterPro" id="IPR036869">
    <property type="entry name" value="J_dom_sf"/>
</dbReference>
<sequence>MYRFVRIRHRDANAMSAIAAINRVRCIPNSLMLCPQRSARSLFTNAERVKRDDPYATLGLDWGATVTEVKDKFRSLARKFHPDLVAQSTTDEKEIKAAAQKFRSIRKAFDSIMDKKGAQDEANSEWTFSAWRSGDIIAQRRTDVAGEMRMRPARPAGLGKEFGAALGHPDGGGNSYRNAEYLSDGSKLGRMSGTVGTGRNKWVQAKEYKPWTPNNNN</sequence>
<accession>A0A7S1FZX9</accession>
<feature type="domain" description="J" evidence="1">
    <location>
        <begin position="53"/>
        <end position="123"/>
    </location>
</feature>
<dbReference type="PRINTS" id="PR00625">
    <property type="entry name" value="JDOMAIN"/>
</dbReference>
<dbReference type="EMBL" id="HBFR01035026">
    <property type="protein sequence ID" value="CAD8898297.1"/>
    <property type="molecule type" value="Transcribed_RNA"/>
</dbReference>
<dbReference type="Pfam" id="PF00226">
    <property type="entry name" value="DnaJ"/>
    <property type="match status" value="1"/>
</dbReference>
<dbReference type="AlphaFoldDB" id="A0A7S1FZX9"/>
<dbReference type="InterPro" id="IPR001623">
    <property type="entry name" value="DnaJ_domain"/>
</dbReference>
<name>A0A7S1FZX9_9STRA</name>
<evidence type="ECO:0000259" key="1">
    <source>
        <dbReference type="PROSITE" id="PS50076"/>
    </source>
</evidence>
<evidence type="ECO:0000313" key="2">
    <source>
        <dbReference type="EMBL" id="CAD8898297.1"/>
    </source>
</evidence>
<proteinExistence type="predicted"/>
<dbReference type="Gene3D" id="1.10.287.110">
    <property type="entry name" value="DnaJ domain"/>
    <property type="match status" value="1"/>
</dbReference>
<dbReference type="InterPro" id="IPR050817">
    <property type="entry name" value="DjlA_DnaK_co-chaperone"/>
</dbReference>
<dbReference type="PROSITE" id="PS50076">
    <property type="entry name" value="DNAJ_2"/>
    <property type="match status" value="1"/>
</dbReference>